<dbReference type="InterPro" id="IPR009027">
    <property type="entry name" value="Ribosomal_bL9/RNase_H1_N"/>
</dbReference>
<sequence>MEVVLLERVDKLGGIGDVVTVKPGFARNFLLPQEKALRATKANLERFEREREALEKRNAERAEAARKESEHLDGASFVLIRQASESGQLYGSVSTRDIAETVSTDDYKVTRDKVDLNNPIKTLGLHEIRLVLHPDVDVAVTINVARTPDEAERQAKGEDVIASAAEEDKALAEAQAAQLFEEGAEPEELAASEGEEETEEGGEAETAEAADEDADKA</sequence>
<evidence type="ECO:0000256" key="2">
    <source>
        <dbReference type="ARBA" id="ARBA00022730"/>
    </source>
</evidence>
<dbReference type="InterPro" id="IPR000244">
    <property type="entry name" value="Ribosomal_bL9"/>
</dbReference>
<reference evidence="12" key="1">
    <citation type="submission" date="2018-05" db="EMBL/GenBank/DDBJ databases">
        <authorList>
            <person name="Liu B.-T."/>
        </authorList>
    </citation>
    <scope>NUCLEOTIDE SEQUENCE [LARGE SCALE GENOMIC DNA]</scope>
    <source>
        <strain evidence="12">WD6-1</strain>
    </source>
</reference>
<keyword evidence="12" id="KW-1185">Reference proteome</keyword>
<dbReference type="PROSITE" id="PS00651">
    <property type="entry name" value="RIBOSOMAL_L9"/>
    <property type="match status" value="1"/>
</dbReference>
<dbReference type="GO" id="GO:0003735">
    <property type="term" value="F:structural constituent of ribosome"/>
    <property type="evidence" value="ECO:0007669"/>
    <property type="project" value="InterPro"/>
</dbReference>
<feature type="compositionally biased region" description="Acidic residues" evidence="9">
    <location>
        <begin position="182"/>
        <end position="217"/>
    </location>
</feature>
<dbReference type="GO" id="GO:0019843">
    <property type="term" value="F:rRNA binding"/>
    <property type="evidence" value="ECO:0007669"/>
    <property type="project" value="UniProtKB-UniRule"/>
</dbReference>
<dbReference type="GO" id="GO:0006412">
    <property type="term" value="P:translation"/>
    <property type="evidence" value="ECO:0007669"/>
    <property type="project" value="UniProtKB-UniRule"/>
</dbReference>
<dbReference type="InterPro" id="IPR036935">
    <property type="entry name" value="Ribosomal_bL9_N_sf"/>
</dbReference>
<comment type="function">
    <text evidence="7">Binds to the 23S rRNA.</text>
</comment>
<keyword evidence="8" id="KW-0175">Coiled coil</keyword>
<evidence type="ECO:0000259" key="10">
    <source>
        <dbReference type="PROSITE" id="PS00651"/>
    </source>
</evidence>
<evidence type="ECO:0000256" key="3">
    <source>
        <dbReference type="ARBA" id="ARBA00022884"/>
    </source>
</evidence>
<evidence type="ECO:0000256" key="9">
    <source>
        <dbReference type="SAM" id="MobiDB-lite"/>
    </source>
</evidence>
<organism evidence="11 12">
    <name type="scientific">Marinicauda salina</name>
    <dbReference type="NCBI Taxonomy" id="2135793"/>
    <lineage>
        <taxon>Bacteria</taxon>
        <taxon>Pseudomonadati</taxon>
        <taxon>Pseudomonadota</taxon>
        <taxon>Alphaproteobacteria</taxon>
        <taxon>Maricaulales</taxon>
        <taxon>Maricaulaceae</taxon>
        <taxon>Marinicauda</taxon>
    </lineage>
</organism>
<evidence type="ECO:0000256" key="7">
    <source>
        <dbReference type="HAMAP-Rule" id="MF_00503"/>
    </source>
</evidence>
<dbReference type="InterPro" id="IPR020594">
    <property type="entry name" value="Ribosomal_bL9_bac/chp"/>
</dbReference>
<keyword evidence="2 7" id="KW-0699">rRNA-binding</keyword>
<dbReference type="InterPro" id="IPR020069">
    <property type="entry name" value="Ribosomal_bL9_C"/>
</dbReference>
<accession>A0A2U2BTL8</accession>
<dbReference type="HAMAP" id="MF_00503">
    <property type="entry name" value="Ribosomal_bL9"/>
    <property type="match status" value="1"/>
</dbReference>
<dbReference type="Pfam" id="PF01281">
    <property type="entry name" value="Ribosomal_L9_N"/>
    <property type="match status" value="1"/>
</dbReference>
<dbReference type="SUPFAM" id="SSF55653">
    <property type="entry name" value="Ribosomal protein L9 C-domain"/>
    <property type="match status" value="1"/>
</dbReference>
<evidence type="ECO:0000256" key="6">
    <source>
        <dbReference type="ARBA" id="ARBA00035292"/>
    </source>
</evidence>
<feature type="domain" description="Ribosomal protein L9" evidence="10">
    <location>
        <begin position="13"/>
        <end position="40"/>
    </location>
</feature>
<evidence type="ECO:0000256" key="8">
    <source>
        <dbReference type="SAM" id="Coils"/>
    </source>
</evidence>
<dbReference type="Pfam" id="PF03948">
    <property type="entry name" value="Ribosomal_L9_C"/>
    <property type="match status" value="1"/>
</dbReference>
<dbReference type="InterPro" id="IPR020070">
    <property type="entry name" value="Ribosomal_bL9_N"/>
</dbReference>
<keyword evidence="4 7" id="KW-0689">Ribosomal protein</keyword>
<proteinExistence type="inferred from homology"/>
<evidence type="ECO:0000256" key="1">
    <source>
        <dbReference type="ARBA" id="ARBA00010605"/>
    </source>
</evidence>
<dbReference type="EMBL" id="QEXV01000003">
    <property type="protein sequence ID" value="PWE17357.1"/>
    <property type="molecule type" value="Genomic_DNA"/>
</dbReference>
<dbReference type="PANTHER" id="PTHR21368">
    <property type="entry name" value="50S RIBOSOMAL PROTEIN L9"/>
    <property type="match status" value="1"/>
</dbReference>
<evidence type="ECO:0000313" key="12">
    <source>
        <dbReference type="Proteomes" id="UP000245168"/>
    </source>
</evidence>
<comment type="similarity">
    <text evidence="1 7">Belongs to the bacterial ribosomal protein bL9 family.</text>
</comment>
<keyword evidence="3 7" id="KW-0694">RNA-binding</keyword>
<evidence type="ECO:0000256" key="4">
    <source>
        <dbReference type="ARBA" id="ARBA00022980"/>
    </source>
</evidence>
<evidence type="ECO:0000256" key="5">
    <source>
        <dbReference type="ARBA" id="ARBA00023274"/>
    </source>
</evidence>
<keyword evidence="5 7" id="KW-0687">Ribonucleoprotein</keyword>
<dbReference type="Gene3D" id="3.10.430.100">
    <property type="entry name" value="Ribosomal protein L9, C-terminal domain"/>
    <property type="match status" value="1"/>
</dbReference>
<dbReference type="InterPro" id="IPR036791">
    <property type="entry name" value="Ribosomal_bL9_C_sf"/>
</dbReference>
<evidence type="ECO:0000313" key="11">
    <source>
        <dbReference type="EMBL" id="PWE17357.1"/>
    </source>
</evidence>
<name>A0A2U2BTL8_9PROT</name>
<gene>
    <name evidence="7" type="primary">rplI</name>
    <name evidence="11" type="ORF">DDZ18_06640</name>
</gene>
<feature type="coiled-coil region" evidence="8">
    <location>
        <begin position="37"/>
        <end position="67"/>
    </location>
</feature>
<protein>
    <recommendedName>
        <fullName evidence="6 7">Large ribosomal subunit protein bL9</fullName>
    </recommendedName>
</protein>
<dbReference type="Gene3D" id="3.40.5.10">
    <property type="entry name" value="Ribosomal protein L9, N-terminal domain"/>
    <property type="match status" value="1"/>
</dbReference>
<dbReference type="RefSeq" id="WP_109252588.1">
    <property type="nucleotide sequence ID" value="NZ_QEXV01000003.1"/>
</dbReference>
<dbReference type="AlphaFoldDB" id="A0A2U2BTL8"/>
<dbReference type="SUPFAM" id="SSF55658">
    <property type="entry name" value="L9 N-domain-like"/>
    <property type="match status" value="1"/>
</dbReference>
<dbReference type="Proteomes" id="UP000245168">
    <property type="component" value="Unassembled WGS sequence"/>
</dbReference>
<dbReference type="OrthoDB" id="9788336at2"/>
<feature type="region of interest" description="Disordered" evidence="9">
    <location>
        <begin position="179"/>
        <end position="217"/>
    </location>
</feature>
<dbReference type="NCBIfam" id="TIGR00158">
    <property type="entry name" value="L9"/>
    <property type="match status" value="1"/>
</dbReference>
<comment type="caution">
    <text evidence="11">The sequence shown here is derived from an EMBL/GenBank/DDBJ whole genome shotgun (WGS) entry which is preliminary data.</text>
</comment>
<dbReference type="GO" id="GO:1990904">
    <property type="term" value="C:ribonucleoprotein complex"/>
    <property type="evidence" value="ECO:0007669"/>
    <property type="project" value="UniProtKB-KW"/>
</dbReference>
<dbReference type="GO" id="GO:0005840">
    <property type="term" value="C:ribosome"/>
    <property type="evidence" value="ECO:0007669"/>
    <property type="project" value="UniProtKB-KW"/>
</dbReference>